<name>A0A9D4SEE5_DERFA</name>
<dbReference type="SMART" id="SM01308">
    <property type="entry name" value="RICTOR_N"/>
    <property type="match status" value="1"/>
</dbReference>
<proteinExistence type="inferred from homology"/>
<evidence type="ECO:0000259" key="3">
    <source>
        <dbReference type="SMART" id="SM01307"/>
    </source>
</evidence>
<feature type="compositionally biased region" description="Polar residues" evidence="2">
    <location>
        <begin position="1516"/>
        <end position="1543"/>
    </location>
</feature>
<evidence type="ECO:0000256" key="2">
    <source>
        <dbReference type="SAM" id="MobiDB-lite"/>
    </source>
</evidence>
<feature type="compositionally biased region" description="Polar residues" evidence="2">
    <location>
        <begin position="1557"/>
        <end position="1575"/>
    </location>
</feature>
<dbReference type="InterPro" id="IPR029451">
    <property type="entry name" value="RICTOR_M"/>
</dbReference>
<feature type="region of interest" description="Disordered" evidence="2">
    <location>
        <begin position="2107"/>
        <end position="2146"/>
    </location>
</feature>
<protein>
    <submittedName>
        <fullName evidence="6">Rapamycin-insensitive companion of mtor-like protein</fullName>
    </submittedName>
</protein>
<dbReference type="SMART" id="SM01303">
    <property type="entry name" value="RasGEF_N_2"/>
    <property type="match status" value="1"/>
</dbReference>
<evidence type="ECO:0000259" key="5">
    <source>
        <dbReference type="SMART" id="SM01310"/>
    </source>
</evidence>
<feature type="compositionally biased region" description="Basic and acidic residues" evidence="2">
    <location>
        <begin position="1502"/>
        <end position="1514"/>
    </location>
</feature>
<feature type="region of interest" description="Disordered" evidence="2">
    <location>
        <begin position="1784"/>
        <end position="1818"/>
    </location>
</feature>
<dbReference type="PANTHER" id="PTHR13298">
    <property type="entry name" value="CYTOSOLIC REGULATOR PIANISSIMO"/>
    <property type="match status" value="1"/>
</dbReference>
<reference evidence="6" key="2">
    <citation type="journal article" date="2021" name="World Allergy Organ. J.">
        <title>Chromosome-level assembly of Dermatophagoides farinae genome and transcriptome reveals two novel allergens Der f 37 and Der f 39.</title>
        <authorList>
            <person name="Chen J."/>
            <person name="Cai Z."/>
            <person name="Fan D."/>
            <person name="Hu J."/>
            <person name="Hou Y."/>
            <person name="He Y."/>
            <person name="Zhang Z."/>
            <person name="Zhao Z."/>
            <person name="Gao P."/>
            <person name="Hu W."/>
            <person name="Sun J."/>
            <person name="Li J."/>
            <person name="Ji K."/>
        </authorList>
    </citation>
    <scope>NUCLEOTIDE SEQUENCE</scope>
    <source>
        <strain evidence="6">JKM2019</strain>
    </source>
</reference>
<accession>A0A9D4SEE5</accession>
<sequence length="2146" mass="243724">MIKINRSNRHWNRSQRRRYHENDFDIQFDWNRPLNQSCYVILYHISSKDSIKNKNKLLAYLNLFTKYCLYRYGKLDANEQATKHGQSSEISSSSFLCDTEILCCLRVGLFNEVAEVRAASLRAIRFFVQNRKTLHHLIDINLHHLIARSLDIVLENRIERIQAMRLLRHIMAIEPNIFPIALGRCLCSIAHDNYVEKDMLLRVCWATISELTIVNAVTSARSGCINILVRCALNAITGLNLSECDGDIYGGGGGGAVMSSGNGIVTNFTIPFTNIALSEVIISSFLYLYNYPETRRLLQPNGSDLFYFISPFTDLYSFFHASKAAQEQRNLNAIHLDDNNYDPHHPHHHDDRTKFPFDFDLPIKDNKPVHNVRIGLNKQKQQQQQQQSNASYEQRTLRYLSCKNAILSILRSWPGCFFMCRVVKMNRFYNTTNRLEYNSEWVNMSRKLARIFFEEKKLSINDPTLKINGYDTLNPLESLVSLLHLPYTEIHRHLLELLYELFGLKLPECADDFDESIRCVYFNYQTRPQQQQQTSSRVAMQTNKNYLPDEWQLYDGFIAKEAEDILPSLAGGRLNFIINHQALLLQSLIEFGILEALLNVILESNDGATINLSTIMLGELLHLSGKYLPQSSYAHRCQSLPTLVAASVSNSRERRNRALMTMTTLNRIQDIKKQGPRPTSLFLEQQIFFYNSINTSLPSSSNILVGRKKSGSISKMQDENVLLSIKNSYVLKKDSFRDWNWDLIIDIFKQPYDIMLKLDDKEVRSFCSRLLEFFSPSKRQFSSISKNSCLSSSSSSSSTTSETMVTTPTTLKMMHGHNNEILYSENPRQICLAAIYFIDFLLQADENRASDYLNIFINDLDQCLKNIANKSPSSDEILIPSRLLSTLSQKYFLLLGRFTHYRLGRNWLKKTHIYQNLIDLIHISTNEIYAKLIISSFDYSEKDFPRNILSKVLTSSNESSRIYSTKLLRLLLQALDILDEACTENMNYLQKVLEHRPALQNLGDKGITNTLDRELDRWRNHFHLRYVRLVEDCLNECFTCHQKSVTGKYGRRPDRRNFSQLRCSSMTAHLVPHFYGQLAKTCEGLQIIIQHSLCEEMLTIIHTQMNRYICMMTAEQNDVINNNNNNNNNNNENRDNNNSEYNILRMKAALWAIGHIGSTDIGLDYLIRCDGNILKSITMLVERSTLLSLRATGFYIICLFGSTLFGAKQLSRFGWSAIQHSHHDCFPIDQQHFENFHLFPMAAAAAVIRNQPIESNEMTTTNATVAAAAAATTTKSIISIPSGYFSLFVDNDNSTTTTTTNLLSSSQNTNNPLMNSNPCQFSISSNSSSSSSSYLSILPTTSGGQHTTTSIRNNKQIGSMEKLLKQQDLSSTLSSTSFGVESNTSSLASLSITNPYNTIMTINNNNKNNRLRSSSDCNSSTNHTNATTTTTTATNVSLFDKKKSKPECQDSGILNQSNDALNRSNMNVVTKHEQRNRKISAPCFPIVSSSSSSLMIMNNNNDDGHDDKIRHDSYESAPTNNSESRSASFTEYSTTSSQSNTLVRQPYDDTINDRNETSGNSLSPSSNVAIAQSQLTTTTTTTRPTPVPIITNNNNNNNRQQTPIVIVNDDDPYPSPMDAYGYAQLIAIQKCRLQSLSGNMFFNHIDSVNTDTFSIDLFQSKNSTNDTFQKLSNSTNARMSISPIQSKCIFSIDYTNPNHHSKLINNQLSITDSMVGSGINDGKQRSLSDSSQISGQSECEMIAENVSMNCQQWNEKSNFMCLCLPKNLSLIFHLEEVIVSLHNNNNNNHRATTTKPPPPTTTTTTKVKSSGPSMKTSSSNANHIAAKCLLCCKDFGIKITYPTLLINEPPSSEVDMKSDSEMLTDVNNTNSLDLNVHRDEVLRLVSDLHVVMFAKQSEQGLLSLKQKFPKIFENFCLYSDVCLQMERNDYKATARRFLHELFMETNVDQQNEKDQEKSLNHFALALVIIKGIQCVLSLMHPMPSEADIRWRQNPRLPLEQYKKQIKMANKTTKSVNNGANKEMNKTKEPKGKRLPRNIRLKDYFDSNYNRSPPPRSVDDYVIHTHVHPHAHSQNQTLLEQISFAEDVDVDDDPIEAYVLQQHRKILKSSQNRSSTPIQQQQNLNINTRPLSQATSPSYSKSHATIV</sequence>
<feature type="region of interest" description="Disordered" evidence="2">
    <location>
        <begin position="1495"/>
        <end position="1596"/>
    </location>
</feature>
<dbReference type="SMART" id="SM01307">
    <property type="entry name" value="RICTOR_M"/>
    <property type="match status" value="1"/>
</dbReference>
<dbReference type="Pfam" id="PF14668">
    <property type="entry name" value="RICTOR_V"/>
    <property type="match status" value="1"/>
</dbReference>
<dbReference type="InterPro" id="IPR028268">
    <property type="entry name" value="Pianissimo_fam"/>
</dbReference>
<dbReference type="GO" id="GO:0031932">
    <property type="term" value="C:TORC2 complex"/>
    <property type="evidence" value="ECO:0007669"/>
    <property type="project" value="InterPro"/>
</dbReference>
<feature type="domain" description="Rapamycin-insensitive companion of mTOR" evidence="5">
    <location>
        <begin position="1143"/>
        <end position="1217"/>
    </location>
</feature>
<feature type="region of interest" description="Disordered" evidence="2">
    <location>
        <begin position="1405"/>
        <end position="1429"/>
    </location>
</feature>
<reference evidence="6" key="1">
    <citation type="submission" date="2020-06" db="EMBL/GenBank/DDBJ databases">
        <authorList>
            <person name="Ji K."/>
            <person name="Li J."/>
        </authorList>
    </citation>
    <scope>NUCLEOTIDE SEQUENCE</scope>
    <source>
        <strain evidence="6">JKM2019</strain>
        <tissue evidence="6">Whole body</tissue>
    </source>
</reference>
<dbReference type="GO" id="GO:0051897">
    <property type="term" value="P:positive regulation of phosphatidylinositol 3-kinase/protein kinase B signal transduction"/>
    <property type="evidence" value="ECO:0007669"/>
    <property type="project" value="TreeGrafter"/>
</dbReference>
<feature type="region of interest" description="Disordered" evidence="2">
    <location>
        <begin position="1442"/>
        <end position="1463"/>
    </location>
</feature>
<evidence type="ECO:0000256" key="1">
    <source>
        <dbReference type="ARBA" id="ARBA00008878"/>
    </source>
</evidence>
<dbReference type="InterPro" id="IPR028267">
    <property type="entry name" value="Pianissimo_N"/>
</dbReference>
<comment type="similarity">
    <text evidence="1">Belongs to the RICTOR family.</text>
</comment>
<dbReference type="Proteomes" id="UP000828236">
    <property type="component" value="Unassembled WGS sequence"/>
</dbReference>
<dbReference type="Pfam" id="PF14664">
    <property type="entry name" value="RICTOR_N"/>
    <property type="match status" value="3"/>
</dbReference>
<feature type="compositionally biased region" description="Polar residues" evidence="2">
    <location>
        <begin position="1452"/>
        <end position="1463"/>
    </location>
</feature>
<dbReference type="SMART" id="SM01310">
    <property type="entry name" value="RICTOR_V"/>
    <property type="match status" value="1"/>
</dbReference>
<dbReference type="GO" id="GO:0043539">
    <property type="term" value="F:protein serine/threonine kinase activator activity"/>
    <property type="evidence" value="ECO:0007669"/>
    <property type="project" value="TreeGrafter"/>
</dbReference>
<feature type="compositionally biased region" description="Low complexity" evidence="2">
    <location>
        <begin position="1801"/>
        <end position="1818"/>
    </location>
</feature>
<feature type="compositionally biased region" description="Low complexity" evidence="2">
    <location>
        <begin position="1576"/>
        <end position="1596"/>
    </location>
</feature>
<evidence type="ECO:0000313" key="6">
    <source>
        <dbReference type="EMBL" id="KAH7638633.1"/>
    </source>
</evidence>
<dbReference type="PANTHER" id="PTHR13298:SF11">
    <property type="entry name" value="RAPAMYCIN-INSENSITIVE COMPANION OF MTOR"/>
    <property type="match status" value="1"/>
</dbReference>
<feature type="domain" description="Rapamycin-insensitive companion of mTOR middle" evidence="3">
    <location>
        <begin position="716"/>
        <end position="974"/>
    </location>
</feature>
<dbReference type="SUPFAM" id="SSF48371">
    <property type="entry name" value="ARM repeat"/>
    <property type="match status" value="1"/>
</dbReference>
<feature type="domain" description="Rapamycin-insensitive companion of mTOR N-terminal" evidence="4">
    <location>
        <begin position="90"/>
        <end position="629"/>
    </location>
</feature>
<comment type="caution">
    <text evidence="6">The sequence shown here is derived from an EMBL/GenBank/DDBJ whole genome shotgun (WGS) entry which is preliminary data.</text>
</comment>
<dbReference type="EMBL" id="SDOV01000007">
    <property type="protein sequence ID" value="KAH7638633.1"/>
    <property type="molecule type" value="Genomic_DNA"/>
</dbReference>
<dbReference type="Pfam" id="PF14666">
    <property type="entry name" value="RICTOR_M"/>
    <property type="match status" value="1"/>
</dbReference>
<evidence type="ECO:0000259" key="4">
    <source>
        <dbReference type="SMART" id="SM01308"/>
    </source>
</evidence>
<organism evidence="6">
    <name type="scientific">Dermatophagoides farinae</name>
    <name type="common">American house dust mite</name>
    <dbReference type="NCBI Taxonomy" id="6954"/>
    <lineage>
        <taxon>Eukaryota</taxon>
        <taxon>Metazoa</taxon>
        <taxon>Ecdysozoa</taxon>
        <taxon>Arthropoda</taxon>
        <taxon>Chelicerata</taxon>
        <taxon>Arachnida</taxon>
        <taxon>Acari</taxon>
        <taxon>Acariformes</taxon>
        <taxon>Sarcoptiformes</taxon>
        <taxon>Astigmata</taxon>
        <taxon>Psoroptidia</taxon>
        <taxon>Analgoidea</taxon>
        <taxon>Pyroglyphidae</taxon>
        <taxon>Dermatophagoidinae</taxon>
        <taxon>Dermatophagoides</taxon>
    </lineage>
</organism>
<dbReference type="InterPro" id="IPR016024">
    <property type="entry name" value="ARM-type_fold"/>
</dbReference>
<dbReference type="GO" id="GO:0038203">
    <property type="term" value="P:TORC2 signaling"/>
    <property type="evidence" value="ECO:0007669"/>
    <property type="project" value="TreeGrafter"/>
</dbReference>
<dbReference type="InterPro" id="IPR029452">
    <property type="entry name" value="RICTOR_V"/>
</dbReference>
<feature type="compositionally biased region" description="Low complexity" evidence="2">
    <location>
        <begin position="1418"/>
        <end position="1429"/>
    </location>
</feature>
<gene>
    <name evidence="6" type="ORF">HUG17_2666</name>
</gene>